<dbReference type="OrthoDB" id="5727911at2"/>
<dbReference type="RefSeq" id="WP_143186959.1">
    <property type="nucleotide sequence ID" value="NZ_FQVA01000002.1"/>
</dbReference>
<proteinExistence type="predicted"/>
<dbReference type="STRING" id="494016.SAMN04487965_2241"/>
<sequence>MKLPAINHFFLTAAVFVLITTGGRDAVAASTNQDPCGDGSTSSGDDMYIGICGLENQTFNFTYDNTIASQGDIGFQIRSCGPKNQNHVGCEFAANFEVTIDDDFSSGNSYLLHNAYGQTLPVHLFFGETAANTNKLVPNQRFTGNNSPFPGASRGALTDYFLRVELESLILTGYSGNYSGTFYLSIDQQDFCETGKDGITYCTTELIRLPFTISITVPPVIRIAGLTDLTSTLNTGGDTVMQDDFCVYNLGGGYFKVLGLSNTSGGSGTFLLQGPVTQIPYSVKIEDTGGSLPEYLTEGTESINNWLGSGTNVNCNAGEENMRLTILVKFADAQGAESGTYQDTLTLTVTPQ</sequence>
<evidence type="ECO:0000313" key="2">
    <source>
        <dbReference type="Proteomes" id="UP000184170"/>
    </source>
</evidence>
<evidence type="ECO:0000313" key="1">
    <source>
        <dbReference type="EMBL" id="SHF55753.1"/>
    </source>
</evidence>
<evidence type="ECO:0008006" key="3">
    <source>
        <dbReference type="Google" id="ProtNLM"/>
    </source>
</evidence>
<dbReference type="Proteomes" id="UP000184170">
    <property type="component" value="Unassembled WGS sequence"/>
</dbReference>
<accession>A0A1M5CM10</accession>
<keyword evidence="2" id="KW-1185">Reference proteome</keyword>
<organism evidence="1 2">
    <name type="scientific">Microbulbifer donghaiensis</name>
    <dbReference type="NCBI Taxonomy" id="494016"/>
    <lineage>
        <taxon>Bacteria</taxon>
        <taxon>Pseudomonadati</taxon>
        <taxon>Pseudomonadota</taxon>
        <taxon>Gammaproteobacteria</taxon>
        <taxon>Cellvibrionales</taxon>
        <taxon>Microbulbiferaceae</taxon>
        <taxon>Microbulbifer</taxon>
    </lineage>
</organism>
<dbReference type="EMBL" id="FQVA01000002">
    <property type="protein sequence ID" value="SHF55753.1"/>
    <property type="molecule type" value="Genomic_DNA"/>
</dbReference>
<gene>
    <name evidence="1" type="ORF">SAMN04487965_2241</name>
</gene>
<name>A0A1M5CM10_9GAMM</name>
<reference evidence="2" key="1">
    <citation type="submission" date="2016-11" db="EMBL/GenBank/DDBJ databases">
        <authorList>
            <person name="Varghese N."/>
            <person name="Submissions S."/>
        </authorList>
    </citation>
    <scope>NUCLEOTIDE SEQUENCE [LARGE SCALE GENOMIC DNA]</scope>
    <source>
        <strain evidence="2">CGMCC 1.7063</strain>
    </source>
</reference>
<dbReference type="AlphaFoldDB" id="A0A1M5CM10"/>
<protein>
    <recommendedName>
        <fullName evidence="3">Spore Coat Protein U domain-containing protein</fullName>
    </recommendedName>
</protein>